<dbReference type="Gene3D" id="1.10.8.60">
    <property type="match status" value="1"/>
</dbReference>
<feature type="domain" description="AAA+ ATPase" evidence="9">
    <location>
        <begin position="86"/>
        <end position="209"/>
    </location>
</feature>
<keyword evidence="4" id="KW-0547">Nucleotide-binding</keyword>
<comment type="subcellular location">
    <subcellularLocation>
        <location evidence="1">Nucleus</location>
    </subcellularLocation>
</comment>
<dbReference type="GO" id="GO:0003689">
    <property type="term" value="F:DNA clamp loader activity"/>
    <property type="evidence" value="ECO:0007669"/>
    <property type="project" value="TreeGrafter"/>
</dbReference>
<protein>
    <recommendedName>
        <fullName evidence="7">Replication factor C subunit 2</fullName>
    </recommendedName>
</protein>
<dbReference type="InterPro" id="IPR008921">
    <property type="entry name" value="DNA_pol3_clamp-load_cplx_C"/>
</dbReference>
<dbReference type="InterPro" id="IPR047854">
    <property type="entry name" value="RFC_lid"/>
</dbReference>
<dbReference type="Gene3D" id="1.20.272.10">
    <property type="match status" value="1"/>
</dbReference>
<dbReference type="GO" id="GO:0006281">
    <property type="term" value="P:DNA repair"/>
    <property type="evidence" value="ECO:0007669"/>
    <property type="project" value="TreeGrafter"/>
</dbReference>
<dbReference type="OrthoDB" id="4199794at2759"/>
<dbReference type="InterPro" id="IPR027417">
    <property type="entry name" value="P-loop_NTPase"/>
</dbReference>
<dbReference type="GO" id="GO:0005524">
    <property type="term" value="F:ATP binding"/>
    <property type="evidence" value="ECO:0007669"/>
    <property type="project" value="UniProtKB-KW"/>
</dbReference>
<evidence type="ECO:0000313" key="10">
    <source>
        <dbReference type="EMBL" id="CAF1516402.1"/>
    </source>
</evidence>
<dbReference type="FunFam" id="1.20.272.10:FF:000006">
    <property type="entry name" value="Replication factor C subunit 2"/>
    <property type="match status" value="1"/>
</dbReference>
<evidence type="ECO:0000313" key="11">
    <source>
        <dbReference type="EMBL" id="CAF4376292.1"/>
    </source>
</evidence>
<keyword evidence="5" id="KW-0067">ATP-binding</keyword>
<dbReference type="EMBL" id="CAJNOQ010023503">
    <property type="protein sequence ID" value="CAF1516402.1"/>
    <property type="molecule type" value="Genomic_DNA"/>
</dbReference>
<dbReference type="Pfam" id="PF08542">
    <property type="entry name" value="Rep_fac_C"/>
    <property type="match status" value="1"/>
</dbReference>
<dbReference type="FunFam" id="3.40.50.300:FF:000107">
    <property type="entry name" value="Replication factor C subunit 4"/>
    <property type="match status" value="1"/>
</dbReference>
<proteinExistence type="inferred from homology"/>
<keyword evidence="6" id="KW-0539">Nucleus</keyword>
<dbReference type="Gene3D" id="3.40.50.300">
    <property type="entry name" value="P-loop containing nucleotide triphosphate hydrolases"/>
    <property type="match status" value="1"/>
</dbReference>
<dbReference type="PANTHER" id="PTHR11669:SF5">
    <property type="entry name" value="REPLICATION FACTOR C SUBUNIT 2"/>
    <property type="match status" value="1"/>
</dbReference>
<comment type="caution">
    <text evidence="10">The sequence shown here is derived from an EMBL/GenBank/DDBJ whole genome shotgun (WGS) entry which is preliminary data.</text>
</comment>
<feature type="region of interest" description="Disordered" evidence="8">
    <location>
        <begin position="376"/>
        <end position="410"/>
    </location>
</feature>
<feature type="non-terminal residue" evidence="10">
    <location>
        <position position="1"/>
    </location>
</feature>
<sequence length="450" mass="50755">MKNMDSDIVLDSDVDMMDVTKENDEPTSTSNNATIPSIKEPSVTSKSETTQIRTPWLEKYRPKVLSDIVGNEDAISRLQYFAKQGNLPNIIISGPPGCGKTTSILCLAREMLGEAFREGVLEMNASNDRGIDVVRTKIKSFAQRKVNLPKGRHKIIILDEADSMTDGAQQALRRTMELFSKTTRFALACNQSDQIIEPIQSRCAMLRYSKLNDAQILKRLMEICKEENIKYLNDGIEAIIFTAQGDMRQAINNLQSTTFGFGMVNSENVFKVCDEPHPLLVKDMIASCTKGDLDGAYNVLNHLCHLGYTSQDIISVTMRVTKTFEMTEFMQLEFIREIGLTCMRISQGCDSQLQLSAMLARLCEKGISHIAIKTMQQTGSSSTAPKFWKPGNRPPRQHSSAIVDRQDTSSENVDLYQSPSMSMLQHRKHLPIFSYRNHILYLLEKYRTII</sequence>
<evidence type="ECO:0000256" key="4">
    <source>
        <dbReference type="ARBA" id="ARBA00022741"/>
    </source>
</evidence>
<comment type="similarity">
    <text evidence="2">Belongs to the activator 1 small subunits family.</text>
</comment>
<dbReference type="Proteomes" id="UP000663829">
    <property type="component" value="Unassembled WGS sequence"/>
</dbReference>
<dbReference type="InterPro" id="IPR050238">
    <property type="entry name" value="DNA_Rep/Repair_Clamp_Loader"/>
</dbReference>
<evidence type="ECO:0000256" key="8">
    <source>
        <dbReference type="SAM" id="MobiDB-lite"/>
    </source>
</evidence>
<dbReference type="CDD" id="cd18140">
    <property type="entry name" value="HLD_clamp_RFC"/>
    <property type="match status" value="1"/>
</dbReference>
<dbReference type="SUPFAM" id="SSF52540">
    <property type="entry name" value="P-loop containing nucleoside triphosphate hydrolases"/>
    <property type="match status" value="1"/>
</dbReference>
<dbReference type="GO" id="GO:0005634">
    <property type="term" value="C:nucleus"/>
    <property type="evidence" value="ECO:0007669"/>
    <property type="project" value="UniProtKB-SubCell"/>
</dbReference>
<dbReference type="Pfam" id="PF25361">
    <property type="entry name" value="AAA_lid_RFC1"/>
    <property type="match status" value="1"/>
</dbReference>
<evidence type="ECO:0000256" key="1">
    <source>
        <dbReference type="ARBA" id="ARBA00004123"/>
    </source>
</evidence>
<feature type="region of interest" description="Disordered" evidence="8">
    <location>
        <begin position="20"/>
        <end position="51"/>
    </location>
</feature>
<dbReference type="SUPFAM" id="SSF48019">
    <property type="entry name" value="post-AAA+ oligomerization domain-like"/>
    <property type="match status" value="1"/>
</dbReference>
<dbReference type="AlphaFoldDB" id="A0A815UE52"/>
<dbReference type="NCBIfam" id="NF001679">
    <property type="entry name" value="PRK00440.1"/>
    <property type="match status" value="1"/>
</dbReference>
<dbReference type="GO" id="GO:0003677">
    <property type="term" value="F:DNA binding"/>
    <property type="evidence" value="ECO:0007669"/>
    <property type="project" value="InterPro"/>
</dbReference>
<evidence type="ECO:0000256" key="3">
    <source>
        <dbReference type="ARBA" id="ARBA00022705"/>
    </source>
</evidence>
<dbReference type="GO" id="GO:0005663">
    <property type="term" value="C:DNA replication factor C complex"/>
    <property type="evidence" value="ECO:0007669"/>
    <property type="project" value="TreeGrafter"/>
</dbReference>
<evidence type="ECO:0000313" key="12">
    <source>
        <dbReference type="Proteomes" id="UP000663829"/>
    </source>
</evidence>
<evidence type="ECO:0000256" key="7">
    <source>
        <dbReference type="ARBA" id="ARBA00040745"/>
    </source>
</evidence>
<dbReference type="EMBL" id="CAJOBC010089048">
    <property type="protein sequence ID" value="CAF4376292.1"/>
    <property type="molecule type" value="Genomic_DNA"/>
</dbReference>
<feature type="compositionally biased region" description="Polar residues" evidence="8">
    <location>
        <begin position="26"/>
        <end position="35"/>
    </location>
</feature>
<dbReference type="InterPro" id="IPR003959">
    <property type="entry name" value="ATPase_AAA_core"/>
</dbReference>
<dbReference type="InterPro" id="IPR013748">
    <property type="entry name" value="Rep_factorC_C"/>
</dbReference>
<evidence type="ECO:0000256" key="6">
    <source>
        <dbReference type="ARBA" id="ARBA00023242"/>
    </source>
</evidence>
<dbReference type="PANTHER" id="PTHR11669">
    <property type="entry name" value="REPLICATION FACTOR C / DNA POLYMERASE III GAMMA-TAU SUBUNIT"/>
    <property type="match status" value="1"/>
</dbReference>
<dbReference type="InterPro" id="IPR003593">
    <property type="entry name" value="AAA+_ATPase"/>
</dbReference>
<dbReference type="SMART" id="SM00382">
    <property type="entry name" value="AAA"/>
    <property type="match status" value="1"/>
</dbReference>
<feature type="compositionally biased region" description="Polar residues" evidence="8">
    <location>
        <begin position="42"/>
        <end position="51"/>
    </location>
</feature>
<dbReference type="GO" id="GO:0006261">
    <property type="term" value="P:DNA-templated DNA replication"/>
    <property type="evidence" value="ECO:0007669"/>
    <property type="project" value="TreeGrafter"/>
</dbReference>
<dbReference type="FunFam" id="1.10.8.60:FF:000012">
    <property type="entry name" value="Replication factor C subunit 4"/>
    <property type="match status" value="1"/>
</dbReference>
<accession>A0A815UE52</accession>
<keyword evidence="12" id="KW-1185">Reference proteome</keyword>
<gene>
    <name evidence="10" type="ORF">GPM918_LOCUS37348</name>
    <name evidence="11" type="ORF">SRO942_LOCUS38112</name>
</gene>
<evidence type="ECO:0000259" key="9">
    <source>
        <dbReference type="SMART" id="SM00382"/>
    </source>
</evidence>
<keyword evidence="3" id="KW-0235">DNA replication</keyword>
<dbReference type="GO" id="GO:0016887">
    <property type="term" value="F:ATP hydrolysis activity"/>
    <property type="evidence" value="ECO:0007669"/>
    <property type="project" value="InterPro"/>
</dbReference>
<dbReference type="Proteomes" id="UP000681722">
    <property type="component" value="Unassembled WGS sequence"/>
</dbReference>
<name>A0A815UE52_9BILA</name>
<organism evidence="10 12">
    <name type="scientific">Didymodactylos carnosus</name>
    <dbReference type="NCBI Taxonomy" id="1234261"/>
    <lineage>
        <taxon>Eukaryota</taxon>
        <taxon>Metazoa</taxon>
        <taxon>Spiralia</taxon>
        <taxon>Gnathifera</taxon>
        <taxon>Rotifera</taxon>
        <taxon>Eurotatoria</taxon>
        <taxon>Bdelloidea</taxon>
        <taxon>Philodinida</taxon>
        <taxon>Philodinidae</taxon>
        <taxon>Didymodactylos</taxon>
    </lineage>
</organism>
<evidence type="ECO:0000256" key="2">
    <source>
        <dbReference type="ARBA" id="ARBA00005378"/>
    </source>
</evidence>
<dbReference type="CDD" id="cd00009">
    <property type="entry name" value="AAA"/>
    <property type="match status" value="1"/>
</dbReference>
<reference evidence="10" key="1">
    <citation type="submission" date="2021-02" db="EMBL/GenBank/DDBJ databases">
        <authorList>
            <person name="Nowell W R."/>
        </authorList>
    </citation>
    <scope>NUCLEOTIDE SEQUENCE</scope>
</reference>
<evidence type="ECO:0000256" key="5">
    <source>
        <dbReference type="ARBA" id="ARBA00022840"/>
    </source>
</evidence>
<dbReference type="Pfam" id="PF00004">
    <property type="entry name" value="AAA"/>
    <property type="match status" value="1"/>
</dbReference>